<dbReference type="Gene3D" id="2.160.20.80">
    <property type="entry name" value="E3 ubiquitin-protein ligase SopA"/>
    <property type="match status" value="1"/>
</dbReference>
<proteinExistence type="predicted"/>
<name>A0A9X2EBV1_9NOCA</name>
<evidence type="ECO:0000313" key="3">
    <source>
        <dbReference type="Proteomes" id="UP001139157"/>
    </source>
</evidence>
<dbReference type="Proteomes" id="UP001139157">
    <property type="component" value="Unassembled WGS sequence"/>
</dbReference>
<dbReference type="PANTHER" id="PTHR14136:SF17">
    <property type="entry name" value="BTB_POZ DOMAIN-CONTAINING PROTEIN KCTD9"/>
    <property type="match status" value="1"/>
</dbReference>
<sequence length="246" mass="26726">MGDRAAGARRVAGRSRSLRKPVRRRRVAELVQRALVWKGWANLVAMTTTVAALAALWFTNQSLRATKDQYALSQQTVVTDRFHKAVEHLTIDKMEARLSAVFLLERLAHDSPADHSTIYSVLASFVHTQSPVWGCRLTGKPGPSARLENDVQAVLTVIGRRDVAHEKPGTVIDLSENCLIGVRARGANLRRADFTGTNLDGADLRGADLREADLQRANLANARLDGANLTGANLRGTTLPGPRPGG</sequence>
<comment type="caution">
    <text evidence="2">The sequence shown here is derived from an EMBL/GenBank/DDBJ whole genome shotgun (WGS) entry which is preliminary data.</text>
</comment>
<dbReference type="EMBL" id="JAMRXG010000007">
    <property type="protein sequence ID" value="MCM6775288.1"/>
    <property type="molecule type" value="Genomic_DNA"/>
</dbReference>
<dbReference type="SUPFAM" id="SSF141571">
    <property type="entry name" value="Pentapeptide repeat-like"/>
    <property type="match status" value="1"/>
</dbReference>
<dbReference type="PANTHER" id="PTHR14136">
    <property type="entry name" value="BTB_POZ DOMAIN-CONTAINING PROTEIN KCTD9"/>
    <property type="match status" value="1"/>
</dbReference>
<dbReference type="InterPro" id="IPR051082">
    <property type="entry name" value="Pentapeptide-BTB/POZ_domain"/>
</dbReference>
<protein>
    <submittedName>
        <fullName evidence="2">Pentapeptide repeat-containing protein</fullName>
    </submittedName>
</protein>
<reference evidence="2" key="1">
    <citation type="submission" date="2022-06" db="EMBL/GenBank/DDBJ databases">
        <title>Novel species in genus nocardia.</title>
        <authorList>
            <person name="Li F."/>
        </authorList>
    </citation>
    <scope>NUCLEOTIDE SEQUENCE</scope>
    <source>
        <strain evidence="2">CDC141</strain>
    </source>
</reference>
<gene>
    <name evidence="2" type="ORF">NDR86_17585</name>
</gene>
<dbReference type="InterPro" id="IPR001646">
    <property type="entry name" value="5peptide_repeat"/>
</dbReference>
<feature type="transmembrane region" description="Helical" evidence="1">
    <location>
        <begin position="40"/>
        <end position="59"/>
    </location>
</feature>
<keyword evidence="3" id="KW-1185">Reference proteome</keyword>
<dbReference type="Pfam" id="PF00805">
    <property type="entry name" value="Pentapeptide"/>
    <property type="match status" value="1"/>
</dbReference>
<organism evidence="2 3">
    <name type="scientific">Nocardia pulmonis</name>
    <dbReference type="NCBI Taxonomy" id="2951408"/>
    <lineage>
        <taxon>Bacteria</taxon>
        <taxon>Bacillati</taxon>
        <taxon>Actinomycetota</taxon>
        <taxon>Actinomycetes</taxon>
        <taxon>Mycobacteriales</taxon>
        <taxon>Nocardiaceae</taxon>
        <taxon>Nocardia</taxon>
    </lineage>
</organism>
<keyword evidence="1" id="KW-0472">Membrane</keyword>
<evidence type="ECO:0000256" key="1">
    <source>
        <dbReference type="SAM" id="Phobius"/>
    </source>
</evidence>
<dbReference type="AlphaFoldDB" id="A0A9X2EBV1"/>
<keyword evidence="1" id="KW-0812">Transmembrane</keyword>
<dbReference type="RefSeq" id="WP_251913458.1">
    <property type="nucleotide sequence ID" value="NZ_JAMRXG010000007.1"/>
</dbReference>
<accession>A0A9X2EBV1</accession>
<keyword evidence="1" id="KW-1133">Transmembrane helix</keyword>
<evidence type="ECO:0000313" key="2">
    <source>
        <dbReference type="EMBL" id="MCM6775288.1"/>
    </source>
</evidence>